<evidence type="ECO:0000256" key="1">
    <source>
        <dbReference type="SAM" id="MobiDB-lite"/>
    </source>
</evidence>
<dbReference type="EMBL" id="VDCQ01000036">
    <property type="protein sequence ID" value="TNJ63903.1"/>
    <property type="molecule type" value="Genomic_DNA"/>
</dbReference>
<keyword evidence="2" id="KW-0472">Membrane</keyword>
<dbReference type="AlphaFoldDB" id="A0A5C4T4F1"/>
<dbReference type="OrthoDB" id="2493042at2"/>
<feature type="region of interest" description="Disordered" evidence="1">
    <location>
        <begin position="569"/>
        <end position="598"/>
    </location>
</feature>
<feature type="transmembrane region" description="Helical" evidence="2">
    <location>
        <begin position="263"/>
        <end position="284"/>
    </location>
</feature>
<comment type="caution">
    <text evidence="3">The sequence shown here is derived from an EMBL/GenBank/DDBJ whole genome shotgun (WGS) entry which is preliminary data.</text>
</comment>
<reference evidence="3 4" key="1">
    <citation type="submission" date="2019-05" db="EMBL/GenBank/DDBJ databases">
        <title>We sequenced the genome of Paenibacillus hemerocallicola KCTC 33185 for further insight into its adaptation and study the phylogeny of Paenibacillus.</title>
        <authorList>
            <person name="Narsing Rao M.P."/>
        </authorList>
    </citation>
    <scope>NUCLEOTIDE SEQUENCE [LARGE SCALE GENOMIC DNA]</scope>
    <source>
        <strain evidence="3 4">KCTC 33185</strain>
    </source>
</reference>
<evidence type="ECO:0000313" key="4">
    <source>
        <dbReference type="Proteomes" id="UP000307943"/>
    </source>
</evidence>
<sequence length="639" mass="71180">MYPKLILLVMLTDVFLTAMVGLGVYFGFAIHPIFLLGNTQLPVQSGIHGTIPLWMPSIQDLKVPFSYLPYGGAVSVWRTIAVSAAVIAVQSYARAVYLGGLRSAVLQERPSPLREYGRRYFKRMLGWSVLYAAVAFAGMMLAMWAWPIGAAVFLLGFFYSLVPYLIVLRDYSLSEAISAGPSIFRAHFRSMVPFALLALFLTAIVSIVGTLDKPLDYYLCMLLYSTVGTLMIGEFMRRLHEKMNKENGAAVRMRTETIPVSRLQTMTAIALLFVVPVVGVYFSAGYPIRAADRVMKGDKTELSGVSFQSGFSDAMYASDQTYNTYEWQPNPYRIRIAMPDMSDGRSYSELRGTATVYWDVSQENVTRSGNSSAIRVVNVPMEQTIVYRLVRERSEDGSFYYSSRDGAASILALKDKAREPMSLEMTVSGDGRHVFIMQYPSRFEAGSLFRVSADGRFFVPRASKVNPGDFDTYWFASEWSKEDVFAMVQSKNEHIGVGPKRLFVQLAAALQEADGAMVKKQLQAIGAGNAQITAPDWTERQWTDYLRKLYEPAGMAEMLGYMTKAGVQNGHETQSLSPPAEQAPAGNGGASAQERQQTDAQRPMLFGMTVPFPDRSIVLVYEIDKTDKLLSLEIRLQQP</sequence>
<evidence type="ECO:0000313" key="3">
    <source>
        <dbReference type="EMBL" id="TNJ63903.1"/>
    </source>
</evidence>
<feature type="transmembrane region" description="Helical" evidence="2">
    <location>
        <begin position="124"/>
        <end position="142"/>
    </location>
</feature>
<proteinExistence type="predicted"/>
<feature type="transmembrane region" description="Helical" evidence="2">
    <location>
        <begin position="148"/>
        <end position="167"/>
    </location>
</feature>
<keyword evidence="4" id="KW-1185">Reference proteome</keyword>
<feature type="transmembrane region" description="Helical" evidence="2">
    <location>
        <begin position="6"/>
        <end position="28"/>
    </location>
</feature>
<name>A0A5C4T4F1_9BACL</name>
<evidence type="ECO:0000256" key="2">
    <source>
        <dbReference type="SAM" id="Phobius"/>
    </source>
</evidence>
<feature type="transmembrane region" description="Helical" evidence="2">
    <location>
        <begin position="188"/>
        <end position="209"/>
    </location>
</feature>
<gene>
    <name evidence="3" type="ORF">FE784_23025</name>
</gene>
<organism evidence="3 4">
    <name type="scientific">Paenibacillus hemerocallicola</name>
    <dbReference type="NCBI Taxonomy" id="1172614"/>
    <lineage>
        <taxon>Bacteria</taxon>
        <taxon>Bacillati</taxon>
        <taxon>Bacillota</taxon>
        <taxon>Bacilli</taxon>
        <taxon>Bacillales</taxon>
        <taxon>Paenibacillaceae</taxon>
        <taxon>Paenibacillus</taxon>
    </lineage>
</organism>
<feature type="transmembrane region" description="Helical" evidence="2">
    <location>
        <begin position="215"/>
        <end position="236"/>
    </location>
</feature>
<dbReference type="Proteomes" id="UP000307943">
    <property type="component" value="Unassembled WGS sequence"/>
</dbReference>
<keyword evidence="2" id="KW-1133">Transmembrane helix</keyword>
<protein>
    <submittedName>
        <fullName evidence="3">Uncharacterized protein</fullName>
    </submittedName>
</protein>
<dbReference type="RefSeq" id="WP_139604601.1">
    <property type="nucleotide sequence ID" value="NZ_VDCQ01000036.1"/>
</dbReference>
<accession>A0A5C4T4F1</accession>
<keyword evidence="2" id="KW-0812">Transmembrane</keyword>